<reference evidence="4" key="1">
    <citation type="journal article" date="2019" name="bioRxiv">
        <title>The Genome of the Zebra Mussel, Dreissena polymorpha: A Resource for Invasive Species Research.</title>
        <authorList>
            <person name="McCartney M.A."/>
            <person name="Auch B."/>
            <person name="Kono T."/>
            <person name="Mallez S."/>
            <person name="Zhang Y."/>
            <person name="Obille A."/>
            <person name="Becker A."/>
            <person name="Abrahante J.E."/>
            <person name="Garbe J."/>
            <person name="Badalamenti J.P."/>
            <person name="Herman A."/>
            <person name="Mangelson H."/>
            <person name="Liachko I."/>
            <person name="Sullivan S."/>
            <person name="Sone E.D."/>
            <person name="Koren S."/>
            <person name="Silverstein K.A.T."/>
            <person name="Beckman K.B."/>
            <person name="Gohl D.M."/>
        </authorList>
    </citation>
    <scope>NUCLEOTIDE SEQUENCE</scope>
    <source>
        <strain evidence="4">Duluth1</strain>
        <tissue evidence="4">Whole animal</tissue>
    </source>
</reference>
<reference evidence="4" key="2">
    <citation type="submission" date="2020-11" db="EMBL/GenBank/DDBJ databases">
        <authorList>
            <person name="McCartney M.A."/>
            <person name="Auch B."/>
            <person name="Kono T."/>
            <person name="Mallez S."/>
            <person name="Becker A."/>
            <person name="Gohl D.M."/>
            <person name="Silverstein K.A.T."/>
            <person name="Koren S."/>
            <person name="Bechman K.B."/>
            <person name="Herman A."/>
            <person name="Abrahante J.E."/>
            <person name="Garbe J."/>
        </authorList>
    </citation>
    <scope>NUCLEOTIDE SEQUENCE</scope>
    <source>
        <strain evidence="4">Duluth1</strain>
        <tissue evidence="4">Whole animal</tissue>
    </source>
</reference>
<dbReference type="InterPro" id="IPR043161">
    <property type="entry name" value="DOCK_C_lobe_A"/>
</dbReference>
<accession>A0A9D4GNZ0</accession>
<evidence type="ECO:0000256" key="1">
    <source>
        <dbReference type="ARBA" id="ARBA00022658"/>
    </source>
</evidence>
<comment type="caution">
    <text evidence="4">The sequence shown here is derived from an EMBL/GenBank/DDBJ whole genome shotgun (WGS) entry which is preliminary data.</text>
</comment>
<dbReference type="Proteomes" id="UP000828390">
    <property type="component" value="Unassembled WGS sequence"/>
</dbReference>
<evidence type="ECO:0000313" key="5">
    <source>
        <dbReference type="Proteomes" id="UP000828390"/>
    </source>
</evidence>
<dbReference type="AlphaFoldDB" id="A0A9D4GNZ0"/>
<dbReference type="InterPro" id="IPR027357">
    <property type="entry name" value="DOCKER_dom"/>
</dbReference>
<dbReference type="InterPro" id="IPR026791">
    <property type="entry name" value="DOCK"/>
</dbReference>
<gene>
    <name evidence="4" type="ORF">DPMN_122074</name>
</gene>
<proteinExistence type="inferred from homology"/>
<evidence type="ECO:0000256" key="2">
    <source>
        <dbReference type="PROSITE-ProRule" id="PRU00984"/>
    </source>
</evidence>
<organism evidence="4 5">
    <name type="scientific">Dreissena polymorpha</name>
    <name type="common">Zebra mussel</name>
    <name type="synonym">Mytilus polymorpha</name>
    <dbReference type="NCBI Taxonomy" id="45954"/>
    <lineage>
        <taxon>Eukaryota</taxon>
        <taxon>Metazoa</taxon>
        <taxon>Spiralia</taxon>
        <taxon>Lophotrochozoa</taxon>
        <taxon>Mollusca</taxon>
        <taxon>Bivalvia</taxon>
        <taxon>Autobranchia</taxon>
        <taxon>Heteroconchia</taxon>
        <taxon>Euheterodonta</taxon>
        <taxon>Imparidentia</taxon>
        <taxon>Neoheterodontei</taxon>
        <taxon>Myida</taxon>
        <taxon>Dreissenoidea</taxon>
        <taxon>Dreissenidae</taxon>
        <taxon>Dreissena</taxon>
    </lineage>
</organism>
<dbReference type="Pfam" id="PF06920">
    <property type="entry name" value="DHR-2_Lobe_A"/>
    <property type="match status" value="1"/>
</dbReference>
<dbReference type="GO" id="GO:0005886">
    <property type="term" value="C:plasma membrane"/>
    <property type="evidence" value="ECO:0007669"/>
    <property type="project" value="TreeGrafter"/>
</dbReference>
<name>A0A9D4GNZ0_DREPO</name>
<dbReference type="PROSITE" id="PS51651">
    <property type="entry name" value="DOCKER"/>
    <property type="match status" value="1"/>
</dbReference>
<dbReference type="InterPro" id="IPR046769">
    <property type="entry name" value="DOCKER_Lobe_A"/>
</dbReference>
<dbReference type="GO" id="GO:0005737">
    <property type="term" value="C:cytoplasm"/>
    <property type="evidence" value="ECO:0007669"/>
    <property type="project" value="TreeGrafter"/>
</dbReference>
<dbReference type="PANTHER" id="PTHR45653">
    <property type="entry name" value="DEDICATOR OF CYTOKINESIS"/>
    <property type="match status" value="1"/>
</dbReference>
<dbReference type="EMBL" id="JAIWYP010000005">
    <property type="protein sequence ID" value="KAH3820328.1"/>
    <property type="molecule type" value="Genomic_DNA"/>
</dbReference>
<dbReference type="Gene3D" id="1.25.40.410">
    <property type="match status" value="1"/>
</dbReference>
<evidence type="ECO:0000313" key="4">
    <source>
        <dbReference type="EMBL" id="KAH3820328.1"/>
    </source>
</evidence>
<dbReference type="GO" id="GO:0007264">
    <property type="term" value="P:small GTPase-mediated signal transduction"/>
    <property type="evidence" value="ECO:0007669"/>
    <property type="project" value="InterPro"/>
</dbReference>
<dbReference type="PANTHER" id="PTHR45653:SF12">
    <property type="entry name" value="SPONGE, ISOFORM E"/>
    <property type="match status" value="1"/>
</dbReference>
<keyword evidence="5" id="KW-1185">Reference proteome</keyword>
<dbReference type="GO" id="GO:0005085">
    <property type="term" value="F:guanyl-nucleotide exchange factor activity"/>
    <property type="evidence" value="ECO:0007669"/>
    <property type="project" value="UniProtKB-KW"/>
</dbReference>
<comment type="similarity">
    <text evidence="2">Belongs to the DOCK family.</text>
</comment>
<feature type="domain" description="DOCKER" evidence="3">
    <location>
        <begin position="1"/>
        <end position="223"/>
    </location>
</feature>
<dbReference type="GO" id="GO:0031267">
    <property type="term" value="F:small GTPase binding"/>
    <property type="evidence" value="ECO:0007669"/>
    <property type="project" value="TreeGrafter"/>
</dbReference>
<protein>
    <recommendedName>
        <fullName evidence="3">DOCKER domain-containing protein</fullName>
    </recommendedName>
</protein>
<keyword evidence="1" id="KW-0344">Guanine-nucleotide releasing factor</keyword>
<evidence type="ECO:0000259" key="3">
    <source>
        <dbReference type="PROSITE" id="PS51651"/>
    </source>
</evidence>
<sequence>MYIRYVNKLHELHMVANNYAEAGLTLQLYAKSLGWSDKLLPAGLSYTEQKERDRKEMLYRQIINSFDKGKVWEYALPLCKDLAEYYEQNFEYKKLGDLLKQKASFYMKIMEAVPGENPDNPEDFYPRQEPAYYRVTYYGKSFPLFVRLATIINHLSAEFPLAQIIRNNNPENEALKDGDQQCILGYHGAGKQPSMYLEKIFKNAPEVGIEPVTTRLPGGRLIH</sequence>